<feature type="transmembrane region" description="Helical" evidence="10">
    <location>
        <begin position="96"/>
        <end position="116"/>
    </location>
</feature>
<keyword evidence="10" id="KW-0915">Sodium</keyword>
<dbReference type="Pfam" id="PF02537">
    <property type="entry name" value="CRCB"/>
    <property type="match status" value="1"/>
</dbReference>
<dbReference type="GO" id="GO:0140114">
    <property type="term" value="P:cellular detoxification of fluoride"/>
    <property type="evidence" value="ECO:0007669"/>
    <property type="project" value="UniProtKB-UniRule"/>
</dbReference>
<evidence type="ECO:0000256" key="5">
    <source>
        <dbReference type="ARBA" id="ARBA00023136"/>
    </source>
</evidence>
<dbReference type="Proteomes" id="UP000606172">
    <property type="component" value="Unassembled WGS sequence"/>
</dbReference>
<comment type="catalytic activity">
    <reaction evidence="8">
        <text>fluoride(in) = fluoride(out)</text>
        <dbReference type="Rhea" id="RHEA:76159"/>
        <dbReference type="ChEBI" id="CHEBI:17051"/>
    </reaction>
    <physiologicalReaction direction="left-to-right" evidence="8">
        <dbReference type="Rhea" id="RHEA:76160"/>
    </physiologicalReaction>
</comment>
<feature type="transmembrane region" description="Helical" evidence="10">
    <location>
        <begin position="37"/>
        <end position="57"/>
    </location>
</feature>
<sequence>MRPLEPATLVVIAVGGVIGALARHAATIALPQLWSTFVVNVTGCLLIGALMAVVAGVPRAPRLLRPFLGVGVLGGFTTFSAYIVDIQQTLGEGRPFVAFAYLAITLVSALAAVYAGGAVTTAVLGLVPPPAAEAEETP</sequence>
<reference evidence="11" key="1">
    <citation type="submission" date="2021-01" db="EMBL/GenBank/DDBJ databases">
        <title>Whole genome shotgun sequence of Sinosporangium siamense NBRC 109515.</title>
        <authorList>
            <person name="Komaki H."/>
            <person name="Tamura T."/>
        </authorList>
    </citation>
    <scope>NUCLEOTIDE SEQUENCE</scope>
    <source>
        <strain evidence="11">NBRC 109515</strain>
    </source>
</reference>
<dbReference type="EMBL" id="BOOW01000030">
    <property type="protein sequence ID" value="GII94724.1"/>
    <property type="molecule type" value="Genomic_DNA"/>
</dbReference>
<keyword evidence="6 10" id="KW-0407">Ion channel</keyword>
<gene>
    <name evidence="10 11" type="primary">crcB</name>
    <name evidence="10" type="synonym">fluC</name>
    <name evidence="11" type="ORF">Ssi02_49550</name>
</gene>
<evidence type="ECO:0000256" key="10">
    <source>
        <dbReference type="HAMAP-Rule" id="MF_00454"/>
    </source>
</evidence>
<evidence type="ECO:0000313" key="11">
    <source>
        <dbReference type="EMBL" id="GII94724.1"/>
    </source>
</evidence>
<keyword evidence="10" id="KW-0479">Metal-binding</keyword>
<dbReference type="PANTHER" id="PTHR28259">
    <property type="entry name" value="FLUORIDE EXPORT PROTEIN 1-RELATED"/>
    <property type="match status" value="1"/>
</dbReference>
<evidence type="ECO:0000256" key="8">
    <source>
        <dbReference type="ARBA" id="ARBA00035585"/>
    </source>
</evidence>
<dbReference type="AlphaFoldDB" id="A0A919RLP7"/>
<organism evidence="11 12">
    <name type="scientific">Sinosporangium siamense</name>
    <dbReference type="NCBI Taxonomy" id="1367973"/>
    <lineage>
        <taxon>Bacteria</taxon>
        <taxon>Bacillati</taxon>
        <taxon>Actinomycetota</taxon>
        <taxon>Actinomycetes</taxon>
        <taxon>Streptosporangiales</taxon>
        <taxon>Streptosporangiaceae</taxon>
        <taxon>Sinosporangium</taxon>
    </lineage>
</organism>
<name>A0A919RLP7_9ACTN</name>
<dbReference type="HAMAP" id="MF_00454">
    <property type="entry name" value="FluC"/>
    <property type="match status" value="1"/>
</dbReference>
<keyword evidence="2 10" id="KW-1003">Cell membrane</keyword>
<comment type="similarity">
    <text evidence="7 10">Belongs to the fluoride channel Fluc/FEX (TC 1.A.43) family.</text>
</comment>
<keyword evidence="10" id="KW-0813">Transport</keyword>
<keyword evidence="3 10" id="KW-0812">Transmembrane</keyword>
<keyword evidence="4 10" id="KW-1133">Transmembrane helix</keyword>
<accession>A0A919RLP7</accession>
<comment type="activity regulation">
    <text evidence="10">Na(+) is not transported, but it plays an essential structural role and its presence is essential for fluoride channel function.</text>
</comment>
<dbReference type="GO" id="GO:0046872">
    <property type="term" value="F:metal ion binding"/>
    <property type="evidence" value="ECO:0007669"/>
    <property type="project" value="UniProtKB-KW"/>
</dbReference>
<keyword evidence="12" id="KW-1185">Reference proteome</keyword>
<dbReference type="RefSeq" id="WP_204029486.1">
    <property type="nucleotide sequence ID" value="NZ_BOOW01000030.1"/>
</dbReference>
<evidence type="ECO:0000256" key="9">
    <source>
        <dbReference type="ARBA" id="ARBA00049940"/>
    </source>
</evidence>
<evidence type="ECO:0000256" key="6">
    <source>
        <dbReference type="ARBA" id="ARBA00023303"/>
    </source>
</evidence>
<evidence type="ECO:0000256" key="3">
    <source>
        <dbReference type="ARBA" id="ARBA00022692"/>
    </source>
</evidence>
<keyword evidence="10" id="KW-0406">Ion transport</keyword>
<comment type="subcellular location">
    <subcellularLocation>
        <location evidence="1 10">Cell membrane</location>
        <topology evidence="1 10">Multi-pass membrane protein</topology>
    </subcellularLocation>
</comment>
<comment type="function">
    <text evidence="9 10">Fluoride-specific ion channel. Important for reducing fluoride concentration in the cell, thus reducing its toxicity.</text>
</comment>
<dbReference type="GO" id="GO:0062054">
    <property type="term" value="F:fluoride channel activity"/>
    <property type="evidence" value="ECO:0007669"/>
    <property type="project" value="UniProtKB-UniRule"/>
</dbReference>
<keyword evidence="5 10" id="KW-0472">Membrane</keyword>
<evidence type="ECO:0000256" key="7">
    <source>
        <dbReference type="ARBA" id="ARBA00035120"/>
    </source>
</evidence>
<dbReference type="PANTHER" id="PTHR28259:SF1">
    <property type="entry name" value="FLUORIDE EXPORT PROTEIN 1-RELATED"/>
    <property type="match status" value="1"/>
</dbReference>
<feature type="binding site" evidence="10">
    <location>
        <position position="77"/>
    </location>
    <ligand>
        <name>Na(+)</name>
        <dbReference type="ChEBI" id="CHEBI:29101"/>
        <note>structural</note>
    </ligand>
</feature>
<dbReference type="GO" id="GO:0005886">
    <property type="term" value="C:plasma membrane"/>
    <property type="evidence" value="ECO:0007669"/>
    <property type="project" value="UniProtKB-SubCell"/>
</dbReference>
<comment type="caution">
    <text evidence="11">The sequence shown here is derived from an EMBL/GenBank/DDBJ whole genome shotgun (WGS) entry which is preliminary data.</text>
</comment>
<feature type="transmembrane region" description="Helical" evidence="10">
    <location>
        <begin position="63"/>
        <end position="84"/>
    </location>
</feature>
<feature type="binding site" evidence="10">
    <location>
        <position position="74"/>
    </location>
    <ligand>
        <name>Na(+)</name>
        <dbReference type="ChEBI" id="CHEBI:29101"/>
        <note>structural</note>
    </ligand>
</feature>
<feature type="transmembrane region" description="Helical" evidence="10">
    <location>
        <begin position="6"/>
        <end position="25"/>
    </location>
</feature>
<evidence type="ECO:0000313" key="12">
    <source>
        <dbReference type="Proteomes" id="UP000606172"/>
    </source>
</evidence>
<proteinExistence type="inferred from homology"/>
<evidence type="ECO:0000256" key="4">
    <source>
        <dbReference type="ARBA" id="ARBA00022989"/>
    </source>
</evidence>
<protein>
    <recommendedName>
        <fullName evidence="10">Fluoride-specific ion channel FluC</fullName>
    </recommendedName>
</protein>
<evidence type="ECO:0000256" key="2">
    <source>
        <dbReference type="ARBA" id="ARBA00022475"/>
    </source>
</evidence>
<evidence type="ECO:0000256" key="1">
    <source>
        <dbReference type="ARBA" id="ARBA00004651"/>
    </source>
</evidence>
<dbReference type="InterPro" id="IPR003691">
    <property type="entry name" value="FluC"/>
</dbReference>